<sequence>MEKFITNINQLDMHKTYSYADYVLWKFQERVELLKGKIFKMSPAPNISHQNISLRLTNIIFSSLQNRKCNLFVAPFDVALINKKKSTSENEIFTVVQPDLCIICDAEKLADGKKCVGAPDLIIEILSPGNSEKEMDIKFDLYEEAGVLEYWIVSPSEKTVLVYALKEGKYIGLKPFSESQTLTSTVFPEIKINLKEVFIKN</sequence>
<dbReference type="RefSeq" id="WP_103914644.1">
    <property type="nucleotide sequence ID" value="NZ_FNUS01000007.1"/>
</dbReference>
<dbReference type="SUPFAM" id="SSF52980">
    <property type="entry name" value="Restriction endonuclease-like"/>
    <property type="match status" value="1"/>
</dbReference>
<keyword evidence="2" id="KW-0378">Hydrolase</keyword>
<keyword evidence="2" id="KW-0255">Endonuclease</keyword>
<dbReference type="OrthoDB" id="9808428at2"/>
<dbReference type="Proteomes" id="UP000236738">
    <property type="component" value="Unassembled WGS sequence"/>
</dbReference>
<dbReference type="EMBL" id="FNUS01000007">
    <property type="protein sequence ID" value="SEG57394.1"/>
    <property type="molecule type" value="Genomic_DNA"/>
</dbReference>
<dbReference type="InterPro" id="IPR008538">
    <property type="entry name" value="Uma2"/>
</dbReference>
<keyword evidence="3" id="KW-1185">Reference proteome</keyword>
<protein>
    <submittedName>
        <fullName evidence="2">Endonuclease, Uma2 family (Restriction endonuclease fold)</fullName>
    </submittedName>
</protein>
<dbReference type="AlphaFoldDB" id="A0A1H6BA22"/>
<dbReference type="Gene3D" id="3.90.1570.10">
    <property type="entry name" value="tt1808, chain A"/>
    <property type="match status" value="1"/>
</dbReference>
<dbReference type="PANTHER" id="PTHR34107">
    <property type="entry name" value="SLL0198 PROTEIN-RELATED"/>
    <property type="match status" value="1"/>
</dbReference>
<keyword evidence="2" id="KW-0540">Nuclease</keyword>
<dbReference type="InterPro" id="IPR012296">
    <property type="entry name" value="Nuclease_put_TT1808"/>
</dbReference>
<dbReference type="GO" id="GO:0004519">
    <property type="term" value="F:endonuclease activity"/>
    <property type="evidence" value="ECO:0007669"/>
    <property type="project" value="UniProtKB-KW"/>
</dbReference>
<evidence type="ECO:0000313" key="2">
    <source>
        <dbReference type="EMBL" id="SEG57394.1"/>
    </source>
</evidence>
<dbReference type="PANTHER" id="PTHR34107:SF4">
    <property type="entry name" value="SLL1222 PROTEIN"/>
    <property type="match status" value="1"/>
</dbReference>
<gene>
    <name evidence="2" type="ORF">SAMN05421847_2811</name>
</gene>
<proteinExistence type="predicted"/>
<dbReference type="InterPro" id="IPR011335">
    <property type="entry name" value="Restrct_endonuc-II-like"/>
</dbReference>
<reference evidence="3" key="1">
    <citation type="submission" date="2016-10" db="EMBL/GenBank/DDBJ databases">
        <authorList>
            <person name="Varghese N."/>
            <person name="Submissions S."/>
        </authorList>
    </citation>
    <scope>NUCLEOTIDE SEQUENCE [LARGE SCALE GENOMIC DNA]</scope>
    <source>
        <strain evidence="3">DSM 21580</strain>
    </source>
</reference>
<dbReference type="CDD" id="cd06260">
    <property type="entry name" value="DUF820-like"/>
    <property type="match status" value="1"/>
</dbReference>
<name>A0A1H6BA22_9FLAO</name>
<feature type="domain" description="Putative restriction endonuclease" evidence="1">
    <location>
        <begin position="28"/>
        <end position="194"/>
    </location>
</feature>
<evidence type="ECO:0000313" key="3">
    <source>
        <dbReference type="Proteomes" id="UP000236738"/>
    </source>
</evidence>
<accession>A0A1H6BA22</accession>
<evidence type="ECO:0000259" key="1">
    <source>
        <dbReference type="Pfam" id="PF05685"/>
    </source>
</evidence>
<dbReference type="Pfam" id="PF05685">
    <property type="entry name" value="Uma2"/>
    <property type="match status" value="1"/>
</dbReference>
<organism evidence="2 3">
    <name type="scientific">Halpernia humi</name>
    <dbReference type="NCBI Taxonomy" id="493375"/>
    <lineage>
        <taxon>Bacteria</taxon>
        <taxon>Pseudomonadati</taxon>
        <taxon>Bacteroidota</taxon>
        <taxon>Flavobacteriia</taxon>
        <taxon>Flavobacteriales</taxon>
        <taxon>Weeksellaceae</taxon>
        <taxon>Chryseobacterium group</taxon>
        <taxon>Halpernia</taxon>
    </lineage>
</organism>